<organism evidence="1 2">
    <name type="scientific">Pyrinomonas methylaliphatogenes</name>
    <dbReference type="NCBI Taxonomy" id="454194"/>
    <lineage>
        <taxon>Bacteria</taxon>
        <taxon>Pseudomonadati</taxon>
        <taxon>Acidobacteriota</taxon>
        <taxon>Blastocatellia</taxon>
        <taxon>Blastocatellales</taxon>
        <taxon>Pyrinomonadaceae</taxon>
        <taxon>Pyrinomonas</taxon>
    </lineage>
</organism>
<reference evidence="1 2" key="2">
    <citation type="submission" date="2015-01" db="EMBL/GenBank/DDBJ databases">
        <title>Complete genome sequence of Pyrinomonas methylaliphatogenes type strain K22T.</title>
        <authorList>
            <person name="Lee K.C.Y."/>
            <person name="Power J.F."/>
            <person name="Dunfield P.F."/>
            <person name="Morgan X.C."/>
            <person name="Huttenhower C."/>
            <person name="Stott M.B."/>
        </authorList>
    </citation>
    <scope>NUCLEOTIDE SEQUENCE [LARGE SCALE GENOMIC DNA]</scope>
    <source>
        <strain evidence="1 2">K22</strain>
    </source>
</reference>
<dbReference type="Proteomes" id="UP000031518">
    <property type="component" value="Unassembled WGS sequence"/>
</dbReference>
<protein>
    <submittedName>
        <fullName evidence="1">Ferritin-like domain</fullName>
    </submittedName>
</protein>
<dbReference type="STRING" id="454194.PYK22_01321"/>
<dbReference type="InterPro" id="IPR052965">
    <property type="entry name" value="Pigment-catalase-like"/>
</dbReference>
<proteinExistence type="predicted"/>
<dbReference type="AlphaFoldDB" id="A0A0B6WVK4"/>
<dbReference type="RefSeq" id="WP_211197632.1">
    <property type="nucleotide sequence ID" value="NZ_CBXV010000004.1"/>
</dbReference>
<dbReference type="PANTHER" id="PTHR31694">
    <property type="entry name" value="DESICCATION-LIKE PROTEIN"/>
    <property type="match status" value="1"/>
</dbReference>
<dbReference type="EMBL" id="CBXV010000004">
    <property type="protein sequence ID" value="CDM65323.1"/>
    <property type="molecule type" value="Genomic_DNA"/>
</dbReference>
<sequence length="157" mass="16824">MSDLLEKIKENRAARRRFIKHAGIAGLGLIGASQIELTQVMAQSGELNDVNILNFALNLEYLEAEFYVRSAFGRGLSDGDVTGTGTLGPVIGGRQVPFTTPSIREYAEEIAADEEAHVRFLRAGLGSAAVARPTIDLQDSFTKAARAAGLIGPMDTF</sequence>
<reference evidence="1 2" key="1">
    <citation type="submission" date="2013-12" db="EMBL/GenBank/DDBJ databases">
        <authorList>
            <person name="Stott M."/>
        </authorList>
    </citation>
    <scope>NUCLEOTIDE SEQUENCE [LARGE SCALE GENOMIC DNA]</scope>
    <source>
        <strain evidence="1 2">K22</strain>
    </source>
</reference>
<dbReference type="Pfam" id="PF13668">
    <property type="entry name" value="Ferritin_2"/>
    <property type="match status" value="1"/>
</dbReference>
<accession>A0A0B6WVK4</accession>
<keyword evidence="2" id="KW-1185">Reference proteome</keyword>
<evidence type="ECO:0000313" key="2">
    <source>
        <dbReference type="Proteomes" id="UP000031518"/>
    </source>
</evidence>
<gene>
    <name evidence="1" type="ORF">PYK22_01321</name>
</gene>
<dbReference type="PANTHER" id="PTHR31694:SF26">
    <property type="entry name" value="OS05G0151100 PROTEIN"/>
    <property type="match status" value="1"/>
</dbReference>
<evidence type="ECO:0000313" key="1">
    <source>
        <dbReference type="EMBL" id="CDM65323.1"/>
    </source>
</evidence>
<name>A0A0B6WVK4_9BACT</name>